<dbReference type="SUPFAM" id="SSF51445">
    <property type="entry name" value="(Trans)glycosidases"/>
    <property type="match status" value="1"/>
</dbReference>
<evidence type="ECO:0000256" key="1">
    <source>
        <dbReference type="ARBA" id="ARBA00023295"/>
    </source>
</evidence>
<feature type="domain" description="Glycosyl hydrolase family 13 catalytic" evidence="3">
    <location>
        <begin position="364"/>
        <end position="724"/>
    </location>
</feature>
<name>A0ABW6K8C8_9BACI</name>
<keyword evidence="2" id="KW-0732">Signal</keyword>
<evidence type="ECO:0000256" key="2">
    <source>
        <dbReference type="SAM" id="SignalP"/>
    </source>
</evidence>
<keyword evidence="5" id="KW-1185">Reference proteome</keyword>
<keyword evidence="4" id="KW-0378">Hydrolase</keyword>
<dbReference type="InterPro" id="IPR045857">
    <property type="entry name" value="O16G_dom_2"/>
</dbReference>
<evidence type="ECO:0000313" key="5">
    <source>
        <dbReference type="Proteomes" id="UP001601059"/>
    </source>
</evidence>
<feature type="signal peptide" evidence="2">
    <location>
        <begin position="1"/>
        <end position="29"/>
    </location>
</feature>
<dbReference type="SUPFAM" id="SSF51011">
    <property type="entry name" value="Glycosyl hydrolase domain"/>
    <property type="match status" value="1"/>
</dbReference>
<sequence>MKRFSAVFLTLIMLFSLFNPTFVSQQASADHGTYDTVVLRGSEAPLDWASNNNPLVYDETNQVWNSNPIPLTGGKTVEFKYVYNGNWMPGSNLSFTPDRTGNYIFTFYPHDERRVDVHFADSFEGSITLKVKVPEETPDWAVLTLGSSLNAFNYSLTSLEKTSVENEWELEIGGVPGESIEYQYALGSDKYKELRSTNRKATFSKEGTIVEDVITEWAAIPIAENVTHNFNHSPFVPSQTDDVTVTTTVEHYGPINAGAIYFTTDGSSPAGKRGVVSNGTVAEATVASTEQRENGIYVSTLTGVIPKQANQTRVKYKLDVWYTNGEGSQFADTNSFAAEDATEFAYYVDKFQSPQWAKDASIYHIFVDRFRDGNPKNNDSSVDPDLSYDERLKGWMGGDLAGVKEKLGYIKELGINTIWISPVFEGPYSHGYHPTDFKEIDSRFGDKELMKELIKEAHDQGIKVVYDFVPNHSSSKHPFFEDAKAKGEGSPFYNWYTFTDWPNEYKTFYGVQELPQLNNDNQETRNYMINDVAPYWLTELDFDGFRLDYAKGPSYSFWVDFRHTVKKLNPDAFIFGEVWDSREKINSYAGKLDGALDFGMSDALVNVFAKNHSMLELRNTIQDNLSTYPEEYVTISFLDNHDKPRFLYEAGGDVDKLKLAAATQFTLPGAPAIYYGTEVGLSQSKDHNSVDEWKDRYYREMMPWNKEDQDTDLKKFYQDIIQLRNKEKALRTGSFEEIHVTSDVFVYERNYKNDKFLVVVNKGDARELSINELYNQPNLKSVNLRNALDKKDFAKNNKGQLSLSVDDKSFAIYKVTGKLVKVTDDSKKYYEVVLRGSEPLSWEGNNFSLSYNMNEKVWQSDKIALTAGQRVEFKYVMDGNWLDGDNLSYTPETDGEYVFVFNALDERKVEVRKVR</sequence>
<comment type="caution">
    <text evidence="4">The sequence shown here is derived from an EMBL/GenBank/DDBJ whole genome shotgun (WGS) entry which is preliminary data.</text>
</comment>
<dbReference type="Gene3D" id="3.90.400.10">
    <property type="entry name" value="Oligo-1,6-glucosidase, Domain 2"/>
    <property type="match status" value="1"/>
</dbReference>
<dbReference type="SMART" id="SM00642">
    <property type="entry name" value="Aamy"/>
    <property type="match status" value="1"/>
</dbReference>
<accession>A0ABW6K8C8</accession>
<dbReference type="Gene3D" id="3.20.20.80">
    <property type="entry name" value="Glycosidases"/>
    <property type="match status" value="1"/>
</dbReference>
<dbReference type="InterPro" id="IPR006047">
    <property type="entry name" value="GH13_cat_dom"/>
</dbReference>
<dbReference type="InterPro" id="IPR013780">
    <property type="entry name" value="Glyco_hydro_b"/>
</dbReference>
<reference evidence="4 5" key="1">
    <citation type="submission" date="2024-08" db="EMBL/GenBank/DDBJ databases">
        <title>Two novel Cytobacillus novel species.</title>
        <authorList>
            <person name="Liu G."/>
        </authorList>
    </citation>
    <scope>NUCLEOTIDE SEQUENCE [LARGE SCALE GENOMIC DNA]</scope>
    <source>
        <strain evidence="4 5">FJAT-54145</strain>
    </source>
</reference>
<proteinExistence type="predicted"/>
<dbReference type="Pfam" id="PF00128">
    <property type="entry name" value="Alpha-amylase"/>
    <property type="match status" value="1"/>
</dbReference>
<feature type="chain" id="PRO_5045183598" evidence="2">
    <location>
        <begin position="30"/>
        <end position="915"/>
    </location>
</feature>
<dbReference type="GO" id="GO:0016787">
    <property type="term" value="F:hydrolase activity"/>
    <property type="evidence" value="ECO:0007669"/>
    <property type="project" value="UniProtKB-KW"/>
</dbReference>
<organism evidence="4 5">
    <name type="scientific">Cytobacillus spartinae</name>
    <dbReference type="NCBI Taxonomy" id="3299023"/>
    <lineage>
        <taxon>Bacteria</taxon>
        <taxon>Bacillati</taxon>
        <taxon>Bacillota</taxon>
        <taxon>Bacilli</taxon>
        <taxon>Bacillales</taxon>
        <taxon>Bacillaceae</taxon>
        <taxon>Cytobacillus</taxon>
    </lineage>
</organism>
<dbReference type="PANTHER" id="PTHR10357">
    <property type="entry name" value="ALPHA-AMYLASE FAMILY MEMBER"/>
    <property type="match status" value="1"/>
</dbReference>
<dbReference type="RefSeq" id="WP_389359657.1">
    <property type="nucleotide sequence ID" value="NZ_JBIACK010000002.1"/>
</dbReference>
<keyword evidence="1" id="KW-0326">Glycosidase</keyword>
<gene>
    <name evidence="4" type="ORF">ACFYKX_07565</name>
</gene>
<dbReference type="Proteomes" id="UP001601059">
    <property type="component" value="Unassembled WGS sequence"/>
</dbReference>
<dbReference type="EMBL" id="JBIACK010000002">
    <property type="protein sequence ID" value="MFE8700465.1"/>
    <property type="molecule type" value="Genomic_DNA"/>
</dbReference>
<dbReference type="Gene3D" id="2.60.40.1180">
    <property type="entry name" value="Golgi alpha-mannosidase II"/>
    <property type="match status" value="1"/>
</dbReference>
<protein>
    <submittedName>
        <fullName evidence="4">Alpha-amylase family glycosyl hydrolase</fullName>
    </submittedName>
</protein>
<evidence type="ECO:0000259" key="3">
    <source>
        <dbReference type="SMART" id="SM00642"/>
    </source>
</evidence>
<dbReference type="InterPro" id="IPR013783">
    <property type="entry name" value="Ig-like_fold"/>
</dbReference>
<dbReference type="Gene3D" id="2.60.40.10">
    <property type="entry name" value="Immunoglobulins"/>
    <property type="match status" value="1"/>
</dbReference>
<dbReference type="InterPro" id="IPR017853">
    <property type="entry name" value="GH"/>
</dbReference>
<dbReference type="CDD" id="cd11338">
    <property type="entry name" value="AmyAc_CMD"/>
    <property type="match status" value="1"/>
</dbReference>
<evidence type="ECO:0000313" key="4">
    <source>
        <dbReference type="EMBL" id="MFE8700465.1"/>
    </source>
</evidence>